<dbReference type="Gene3D" id="3.40.50.1000">
    <property type="entry name" value="HAD superfamily/HAD-like"/>
    <property type="match status" value="1"/>
</dbReference>
<dbReference type="Gene3D" id="1.10.150.450">
    <property type="match status" value="1"/>
</dbReference>
<evidence type="ECO:0000313" key="4">
    <source>
        <dbReference type="Proteomes" id="UP000281192"/>
    </source>
</evidence>
<organism evidence="2 3">
    <name type="scientific">Caulobacter flavus</name>
    <dbReference type="NCBI Taxonomy" id="1679497"/>
    <lineage>
        <taxon>Bacteria</taxon>
        <taxon>Pseudomonadati</taxon>
        <taxon>Pseudomonadota</taxon>
        <taxon>Alphaproteobacteria</taxon>
        <taxon>Caulobacterales</taxon>
        <taxon>Caulobacteraceae</taxon>
        <taxon>Caulobacter</taxon>
    </lineage>
</organism>
<evidence type="ECO:0000313" key="3">
    <source>
        <dbReference type="Proteomes" id="UP000234483"/>
    </source>
</evidence>
<gene>
    <name evidence="1" type="ORF">C1707_04370</name>
    <name evidence="2" type="ORF">CFHF_16670</name>
</gene>
<dbReference type="AlphaFoldDB" id="A0A2N5CQT8"/>
<dbReference type="Pfam" id="PF00702">
    <property type="entry name" value="Hydrolase"/>
    <property type="match status" value="1"/>
</dbReference>
<dbReference type="KEGG" id="cfh:C1707_04370"/>
<dbReference type="InterPro" id="IPR010237">
    <property type="entry name" value="Pyr-5-nucltdase"/>
</dbReference>
<dbReference type="InterPro" id="IPR006439">
    <property type="entry name" value="HAD-SF_hydro_IA"/>
</dbReference>
<dbReference type="NCBIfam" id="TIGR01509">
    <property type="entry name" value="HAD-SF-IA-v3"/>
    <property type="match status" value="1"/>
</dbReference>
<dbReference type="OrthoDB" id="9803141at2"/>
<dbReference type="PANTHER" id="PTHR12725:SF117">
    <property type="entry name" value="HALOACID DEHALOGENASE-LIKE HYDROLASE"/>
    <property type="match status" value="1"/>
</dbReference>
<keyword evidence="4" id="KW-1185">Reference proteome</keyword>
<dbReference type="EMBL" id="CP026100">
    <property type="protein sequence ID" value="AYV45545.1"/>
    <property type="molecule type" value="Genomic_DNA"/>
</dbReference>
<dbReference type="SFLD" id="SFLDG01132">
    <property type="entry name" value="C1.5.3:_5'-Nucleotidase_Like"/>
    <property type="match status" value="1"/>
</dbReference>
<accession>A0A2N5CQT8</accession>
<dbReference type="CDD" id="cd02604">
    <property type="entry name" value="HAD_5NT"/>
    <property type="match status" value="1"/>
</dbReference>
<dbReference type="RefSeq" id="WP_101714122.1">
    <property type="nucleotide sequence ID" value="NZ_CP026100.1"/>
</dbReference>
<dbReference type="Proteomes" id="UP000234483">
    <property type="component" value="Unassembled WGS sequence"/>
</dbReference>
<dbReference type="EMBL" id="PJRQ01000037">
    <property type="protein sequence ID" value="PLR10585.1"/>
    <property type="molecule type" value="Genomic_DNA"/>
</dbReference>
<dbReference type="SUPFAM" id="SSF56784">
    <property type="entry name" value="HAD-like"/>
    <property type="match status" value="1"/>
</dbReference>
<protein>
    <submittedName>
        <fullName evidence="2">Pyrimidine 5'-nucleotidase</fullName>
    </submittedName>
</protein>
<reference evidence="2 3" key="1">
    <citation type="submission" date="2017-12" db="EMBL/GenBank/DDBJ databases">
        <title>The genome sequence of Caulobacter flavus CGMCC1 15093.</title>
        <authorList>
            <person name="Gao J."/>
            <person name="Mao X."/>
            <person name="Sun J."/>
        </authorList>
    </citation>
    <scope>NUCLEOTIDE SEQUENCE [LARGE SCALE GENOMIC DNA]</scope>
    <source>
        <strain evidence="2 3">CGMCC1 15093</strain>
    </source>
</reference>
<evidence type="ECO:0000313" key="2">
    <source>
        <dbReference type="EMBL" id="PLR10585.1"/>
    </source>
</evidence>
<dbReference type="Proteomes" id="UP000281192">
    <property type="component" value="Chromosome"/>
</dbReference>
<dbReference type="NCBIfam" id="TIGR01993">
    <property type="entry name" value="Pyr-5-nucltdase"/>
    <property type="match status" value="1"/>
</dbReference>
<reference evidence="1 4" key="2">
    <citation type="submission" date="2018-01" db="EMBL/GenBank/DDBJ databases">
        <title>Complete genome sequence of Caulobacter flavus RHGG3.</title>
        <authorList>
            <person name="Yang E."/>
        </authorList>
    </citation>
    <scope>NUCLEOTIDE SEQUENCE [LARGE SCALE GENOMIC DNA]</scope>
    <source>
        <strain evidence="1 4">RHGG3</strain>
    </source>
</reference>
<evidence type="ECO:0000313" key="1">
    <source>
        <dbReference type="EMBL" id="AYV45545.1"/>
    </source>
</evidence>
<dbReference type="PANTHER" id="PTHR12725">
    <property type="entry name" value="HALOACID DEHALOGENASE-LIKE HYDROLASE"/>
    <property type="match status" value="1"/>
</dbReference>
<sequence>MAADLTHVDTWLFDLDNTLYPAETQFMALIEGRMTDFVERFTGLPREEARALQKKYYLEHGTTLAGLMTYHGMDPAQFLEEVHDVSMENLVPDTALHAAIDALPGRRLVFTNGSLGHAERVLGHLGLRDLFSEIFAIETADYIPKPSLATFDKITKLHAIDPPTTAFFEDSEKNLVPAARLGMTTVLVGAHAAASTSEHVHHRTNDLAGFLSSARLKGTST</sequence>
<dbReference type="InterPro" id="IPR036412">
    <property type="entry name" value="HAD-like_sf"/>
</dbReference>
<dbReference type="InterPro" id="IPR023214">
    <property type="entry name" value="HAD_sf"/>
</dbReference>
<name>A0A2N5CQT8_9CAUL</name>
<dbReference type="SFLD" id="SFLDG01129">
    <property type="entry name" value="C1.5:_HAD__Beta-PGM__Phosphata"/>
    <property type="match status" value="1"/>
</dbReference>
<proteinExistence type="predicted"/>
<dbReference type="SFLD" id="SFLDS00003">
    <property type="entry name" value="Haloacid_Dehalogenase"/>
    <property type="match status" value="1"/>
</dbReference>